<feature type="compositionally biased region" description="Basic residues" evidence="2">
    <location>
        <begin position="3502"/>
        <end position="3513"/>
    </location>
</feature>
<feature type="compositionally biased region" description="Basic and acidic residues" evidence="2">
    <location>
        <begin position="319"/>
        <end position="354"/>
    </location>
</feature>
<feature type="compositionally biased region" description="Basic residues" evidence="2">
    <location>
        <begin position="1834"/>
        <end position="1845"/>
    </location>
</feature>
<feature type="compositionally biased region" description="Basic and acidic residues" evidence="2">
    <location>
        <begin position="1076"/>
        <end position="1106"/>
    </location>
</feature>
<feature type="region of interest" description="Disordered" evidence="2">
    <location>
        <begin position="1008"/>
        <end position="1117"/>
    </location>
</feature>
<feature type="compositionally biased region" description="Basic and acidic residues" evidence="2">
    <location>
        <begin position="2333"/>
        <end position="2356"/>
    </location>
</feature>
<feature type="compositionally biased region" description="Basic and acidic residues" evidence="2">
    <location>
        <begin position="3688"/>
        <end position="3699"/>
    </location>
</feature>
<feature type="compositionally biased region" description="Basic and acidic residues" evidence="2">
    <location>
        <begin position="374"/>
        <end position="389"/>
    </location>
</feature>
<feature type="region of interest" description="Disordered" evidence="2">
    <location>
        <begin position="4615"/>
        <end position="4636"/>
    </location>
</feature>
<evidence type="ECO:0000313" key="4">
    <source>
        <dbReference type="Proteomes" id="UP000660729"/>
    </source>
</evidence>
<keyword evidence="1" id="KW-0175">Coiled coil</keyword>
<feature type="compositionally biased region" description="Polar residues" evidence="2">
    <location>
        <begin position="3072"/>
        <end position="3084"/>
    </location>
</feature>
<feature type="non-terminal residue" evidence="3">
    <location>
        <position position="4636"/>
    </location>
</feature>
<feature type="compositionally biased region" description="Basic and acidic residues" evidence="2">
    <location>
        <begin position="3649"/>
        <end position="3663"/>
    </location>
</feature>
<feature type="compositionally biased region" description="Basic and acidic residues" evidence="2">
    <location>
        <begin position="960"/>
        <end position="983"/>
    </location>
</feature>
<feature type="compositionally biased region" description="Basic and acidic residues" evidence="2">
    <location>
        <begin position="1581"/>
        <end position="1593"/>
    </location>
</feature>
<feature type="region of interest" description="Disordered" evidence="2">
    <location>
        <begin position="4108"/>
        <end position="4140"/>
    </location>
</feature>
<feature type="region of interest" description="Disordered" evidence="2">
    <location>
        <begin position="1531"/>
        <end position="2030"/>
    </location>
</feature>
<gene>
    <name evidence="3" type="ORF">HII31_06181</name>
</gene>
<feature type="compositionally biased region" description="Basic and acidic residues" evidence="2">
    <location>
        <begin position="1"/>
        <end position="15"/>
    </location>
</feature>
<feature type="compositionally biased region" description="Acidic residues" evidence="2">
    <location>
        <begin position="2993"/>
        <end position="3006"/>
    </location>
</feature>
<feature type="region of interest" description="Disordered" evidence="2">
    <location>
        <begin position="2070"/>
        <end position="3095"/>
    </location>
</feature>
<feature type="region of interest" description="Disordered" evidence="2">
    <location>
        <begin position="3323"/>
        <end position="3489"/>
    </location>
</feature>
<feature type="region of interest" description="Disordered" evidence="2">
    <location>
        <begin position="1270"/>
        <end position="1512"/>
    </location>
</feature>
<feature type="compositionally biased region" description="Low complexity" evidence="2">
    <location>
        <begin position="2219"/>
        <end position="2228"/>
    </location>
</feature>
<feature type="compositionally biased region" description="Basic and acidic residues" evidence="2">
    <location>
        <begin position="468"/>
        <end position="479"/>
    </location>
</feature>
<dbReference type="OrthoDB" id="5365701at2759"/>
<feature type="compositionally biased region" description="Basic and acidic residues" evidence="2">
    <location>
        <begin position="1745"/>
        <end position="1757"/>
    </location>
</feature>
<feature type="compositionally biased region" description="Basic residues" evidence="2">
    <location>
        <begin position="2581"/>
        <end position="2591"/>
    </location>
</feature>
<evidence type="ECO:0000256" key="1">
    <source>
        <dbReference type="SAM" id="Coils"/>
    </source>
</evidence>
<feature type="region of interest" description="Disordered" evidence="2">
    <location>
        <begin position="164"/>
        <end position="688"/>
    </location>
</feature>
<feature type="compositionally biased region" description="Low complexity" evidence="2">
    <location>
        <begin position="164"/>
        <end position="178"/>
    </location>
</feature>
<feature type="compositionally biased region" description="Low complexity" evidence="2">
    <location>
        <begin position="2611"/>
        <end position="2637"/>
    </location>
</feature>
<feature type="compositionally biased region" description="Basic and acidic residues" evidence="2">
    <location>
        <begin position="1412"/>
        <end position="1421"/>
    </location>
</feature>
<feature type="compositionally biased region" description="Basic and acidic residues" evidence="2">
    <location>
        <begin position="633"/>
        <end position="652"/>
    </location>
</feature>
<feature type="compositionally biased region" description="Polar residues" evidence="2">
    <location>
        <begin position="3809"/>
        <end position="3820"/>
    </location>
</feature>
<keyword evidence="4" id="KW-1185">Reference proteome</keyword>
<feature type="compositionally biased region" description="Basic residues" evidence="2">
    <location>
        <begin position="2100"/>
        <end position="2111"/>
    </location>
</feature>
<dbReference type="PANTHER" id="PTHR40641:SF2">
    <property type="entry name" value="INVOLUCRIN REPEAT PROTEIN"/>
    <property type="match status" value="1"/>
</dbReference>
<feature type="compositionally biased region" description="Basic and acidic residues" evidence="2">
    <location>
        <begin position="712"/>
        <end position="739"/>
    </location>
</feature>
<feature type="compositionally biased region" description="Basic and acidic residues" evidence="2">
    <location>
        <begin position="2696"/>
        <end position="2712"/>
    </location>
</feature>
<feature type="compositionally biased region" description="Basic and acidic residues" evidence="2">
    <location>
        <begin position="669"/>
        <end position="682"/>
    </location>
</feature>
<feature type="compositionally biased region" description="Basic and acidic residues" evidence="2">
    <location>
        <begin position="563"/>
        <end position="589"/>
    </location>
</feature>
<accession>A0A8H6VLI2</accession>
<feature type="compositionally biased region" description="Polar residues" evidence="2">
    <location>
        <begin position="3009"/>
        <end position="3018"/>
    </location>
</feature>
<feature type="compositionally biased region" description="Basic and acidic residues" evidence="2">
    <location>
        <begin position="3904"/>
        <end position="3915"/>
    </location>
</feature>
<feature type="compositionally biased region" description="Basic and acidic residues" evidence="2">
    <location>
        <begin position="443"/>
        <end position="455"/>
    </location>
</feature>
<feature type="compositionally biased region" description="Low complexity" evidence="2">
    <location>
        <begin position="4018"/>
        <end position="4031"/>
    </location>
</feature>
<feature type="compositionally biased region" description="Basic and acidic residues" evidence="2">
    <location>
        <begin position="2202"/>
        <end position="2218"/>
    </location>
</feature>
<feature type="compositionally biased region" description="Low complexity" evidence="2">
    <location>
        <begin position="1803"/>
        <end position="1814"/>
    </location>
</feature>
<feature type="compositionally biased region" description="Polar residues" evidence="2">
    <location>
        <begin position="3568"/>
        <end position="3592"/>
    </location>
</feature>
<feature type="compositionally biased region" description="Polar residues" evidence="2">
    <location>
        <begin position="2911"/>
        <end position="2939"/>
    </location>
</feature>
<feature type="compositionally biased region" description="Polar residues" evidence="2">
    <location>
        <begin position="3998"/>
        <end position="4007"/>
    </location>
</feature>
<feature type="region of interest" description="Disordered" evidence="2">
    <location>
        <begin position="3501"/>
        <end position="3663"/>
    </location>
</feature>
<feature type="compositionally biased region" description="Basic and acidic residues" evidence="2">
    <location>
        <begin position="2129"/>
        <end position="2143"/>
    </location>
</feature>
<feature type="compositionally biased region" description="Basic residues" evidence="2">
    <location>
        <begin position="3058"/>
        <end position="3069"/>
    </location>
</feature>
<feature type="compositionally biased region" description="Basic residues" evidence="2">
    <location>
        <begin position="1460"/>
        <end position="1471"/>
    </location>
</feature>
<feature type="compositionally biased region" description="Basic and acidic residues" evidence="2">
    <location>
        <begin position="1688"/>
        <end position="1703"/>
    </location>
</feature>
<feature type="compositionally biased region" description="Basic residues" evidence="2">
    <location>
        <begin position="1707"/>
        <end position="1718"/>
    </location>
</feature>
<feature type="compositionally biased region" description="Low complexity" evidence="2">
    <location>
        <begin position="2762"/>
        <end position="2777"/>
    </location>
</feature>
<proteinExistence type="predicted"/>
<feature type="compositionally biased region" description="Basic residues" evidence="2">
    <location>
        <begin position="2306"/>
        <end position="2316"/>
    </location>
</feature>
<feature type="compositionally biased region" description="Basic residues" evidence="2">
    <location>
        <begin position="2172"/>
        <end position="2181"/>
    </location>
</feature>
<feature type="compositionally biased region" description="Basic and acidic residues" evidence="2">
    <location>
        <begin position="2662"/>
        <end position="2675"/>
    </location>
</feature>
<feature type="compositionally biased region" description="Basic and acidic residues" evidence="2">
    <location>
        <begin position="3353"/>
        <end position="3362"/>
    </location>
</feature>
<feature type="compositionally biased region" description="Polar residues" evidence="2">
    <location>
        <begin position="3933"/>
        <end position="3961"/>
    </location>
</feature>
<feature type="compositionally biased region" description="Basic residues" evidence="2">
    <location>
        <begin position="1917"/>
        <end position="1928"/>
    </location>
</feature>
<feature type="compositionally biased region" description="Polar residues" evidence="2">
    <location>
        <begin position="3173"/>
        <end position="3188"/>
    </location>
</feature>
<feature type="compositionally biased region" description="Basic residues" evidence="2">
    <location>
        <begin position="1053"/>
        <end position="1064"/>
    </location>
</feature>
<feature type="compositionally biased region" description="Polar residues" evidence="2">
    <location>
        <begin position="1332"/>
        <end position="1354"/>
    </location>
</feature>
<reference evidence="3" key="1">
    <citation type="submission" date="2020-04" db="EMBL/GenBank/DDBJ databases">
        <title>Draft genome resource of the tomato pathogen Pseudocercospora fuligena.</title>
        <authorList>
            <person name="Zaccaron A."/>
        </authorList>
    </citation>
    <scope>NUCLEOTIDE SEQUENCE</scope>
    <source>
        <strain evidence="3">PF001</strain>
    </source>
</reference>
<dbReference type="PANTHER" id="PTHR40641">
    <property type="entry name" value="INVOLUCRIN REPEAT PROTEIN (AFU_ORTHOLOGUE AFUA_2G08060)"/>
    <property type="match status" value="1"/>
</dbReference>
<evidence type="ECO:0000313" key="3">
    <source>
        <dbReference type="EMBL" id="KAF7192479.1"/>
    </source>
</evidence>
<feature type="compositionally biased region" description="Basic residues" evidence="2">
    <location>
        <begin position="3136"/>
        <end position="3146"/>
    </location>
</feature>
<feature type="compositionally biased region" description="Basic residues" evidence="2">
    <location>
        <begin position="1622"/>
        <end position="1632"/>
    </location>
</feature>
<sequence length="4636" mass="506034">SQKETDTVPGAERDVPAASEEPVWEPPLSKKEKKKREKAARKSGDSDSFYSGIPTPPELERVQTLDEEVTLEDSAASTPKEEAADDYFPALSKKEKKKREKEAKKQGFADIVAEASGPKDDKSVFDDVEQSRDVRGKKSGSSFADLADGILAAGGVAAAATALNGSNDSASESPSGSSSKKDKKKKRKSKLGESSFDDPRDYKPEADILDTTKPPLSSATEKEPTGMPGGWDESESPPRKASIDEQSQPQAKEEQTSAGVTAEPESYNDYGFPASNKDAKSDASRSEPVTVIDTSKPPLSQAWDEPEPKPQANTSAYRSSDDKMQEREATVSRSPEEKRQSRSDKASADIERKLSGSQKSTSPDDARSVASESAAERRKSRREEARRGSDYASGYDQPDYAYETQSVAASEPAYPGEEEKRRKRRSKHEDDDDDTRSVTSSRSRRDKDERRRSKYDDDDTASMTSSRSRRDKEESPSVKKDKKGLFGGLFGRNKSFDGTSSSSKDKDRDGVPLSRSSTRDSKDRDDDDDDRRRRKKKHRDSEYGDDDDDTRSVKSESHRRHRSAGDRDDDKDSRERRRRSTHDDRDDSRSAISEAGHRHHHRRRTDDDGESLSRTDSRGAVSESGHRHHSRRSTGDELGRDSRDQSFLENRVEGLPPLPASRPVSPDSAVERREGRPLEAESGRGSMVKDAMLVGGAVVGASLLADALSSKASDDKDHADDITRSAEHDQRYDEVHKSAVEGVVEPETPAKAHEVELGEGSLSAERPASLQRPVSSTAVPLRFPFGHAPTTPSSADRPSAKERAKSFSSPSTAGPQPAGTPTTPSSAKSRQGRPHSSEFKGVMPLYLVERNRQTPEVEEGLPSLPSSKPSSRASSVHGSDDGFQSAAEEWDSPSASHRNLPALDLAGIGAASYQSEDETTPKATHFPQTAIPWAAASTTPTAEKREKQQPQFFTWEDYVQDEKMHEQQEASREEPSSTGERNRSRSPSKVKALAAAAMLGTAAVYGKHKLESQSSEQVHDLGPVGPKYEYPLPAPLEEPTPAEPAEKPEPSRKGSKKKGKKSKKQVQDAEPPVEEFPPRDPERQDTEDFFDAESHAEEGTVSRERGQPVSTEVFETAHPKNALDRFLSNERHAEEGDSHFFASAAAHTMPVITVQEASPDAERRMEPKAEEQQQQDRGYFASAAAHTMPVLPRTDSEEGAEQYFEVERAEEERAIKDKEPALPPLQRDDPVDAEDERPATAYKIPDAKSEPAPLVIDERTIVAAPEATAEVAPAPQLTRKQSKKAKKKQRASTIFEEEPQTAVEDSAAEASGTQTPANETEAPRDVNFGLSDFSQITHDNTWGDSQAQAFQTSMDDAASKPRLGSVHDADGLSLHDVQVDDVHSPVEGRAAPETSDNVAAVAKTAGDAPQAEQHDVPREVEEPAPAPESSETVDESSREAQTPAGEPETPAADDFFPIVSKKKGKKGKKGKSTWDEETPVEQTDRQNAEEGSSANTEAVPNLQNPEPMMEEPRELVNQLPDVHTPVTEIVQPDESAAQTALEEFAPVSSKKSKKEKKKAKAAVWEDFQPVSEPVEQESEPSQEKVAEISKDIVPEQGQAAGTLPDDSAAQPALEEFAPVSSKKSKKDKKKARAAVWDDFEPVSETFEPEPVSGAREQAVAGSSEDINPDQDQLATEASGVEAIAPEPPKADPIDEAQVEEKPTLSRKQSKKDKKKKKSAFTWDLESEPMALESDKQEESGAAVESTKEASADAHDEPVIPAEALNTVLDERAPDDLQEMTGTAKDDDLVIPPESLNTVLQPTSASDAADASQAAEQPVPEENPDDDFKPALSRKQSKKDKKKKKASAWEPEPELGSEATPLETETRDFAKPDEARAATRNEDDLTVPPEALNTVLQTDDSREVDTADDDSKPAPSRKQSKKDKKKKKQQSLWEPEPEAEETTDAAQSSSQPVEQATEVPLPAESPDESFHDDSFHDAEEFNDTQTTDTFHEAAETSATPEQDVEAEPIKQSWADEMEAEDPSTVRPSYERHDSNLVDDVFGIADGSGELHATLSNDQNLVEHETPIADRGLEFEPERATEDMDAFGEASPRASADWTGFSKKKGKKGKKGAKRSEPVTPVAVPSTPVEESEKSRPEPQEHDAAIDEVTQLTPADEPTSTPAAEEDFSWAQPSKKKGKKGKKSGTQTPVVEEMVAAEPASETVLEKDGDIVPTIVEHETPTTTELPEQTEQPENETQEPVLEASSTKSLPEAEFEHPLDKPAPQQPVEDAQHTAEELTASTEQVLSEQQIPAPAEEPDEFTWSAPTKKGKKGKKGKKSGTQTPQAAEETVQMTEPDRDVPGEEHRGSSEVTETKTTDIPEASTPIDETLPTDPTVDPPQSGPENSAPAVAEDTFEADKDMQDAIPEEEFAWTSSKKKGKKGKKSRQQSMADLPSTEDRKPSETEAVLEPSRDLVTEDTSPVVIDDATLVPANEDQAEPATVQDEAEDDFSWAPSSKKKRSKKGKKAQDFEPDALAEESIGPVETDMPSLRQQAFESVEEPSKQASETVEEPIKQVDDDEKPFEESAAVEAEAEDIWALPTSKKNKKGKKGKKSGLDTPEEQQPETRDIEMNDTPIETATPDTTEPAPLEADDFSGFTTSKKKKGKKGKKSASGTATPLSEAVEADHDDGKINKTESEVQAPEDQSMDVEDTAQNVEAKAEDTSDNKALERALDQEANVVSEAASKGTEIAEQHVKQDGSQDADQEMLAQRHVASEEIEPAPAPTAEEATETPVPAEAEQQSTEVDDWSTPASGKKKGKKGKKSKQLALDDEPTPSEDEPRLEEAPRGDKELPSETNGAQNETNGDSIPVDNAIADVSEIVTSQTPAEETDDWFAPQSGKKKGKKGKKNRSSTLDDFPPVDAEHDSKPEETSAETSEVPKSTSPEFETQEETAVNDSWSMPSSGKKSKKGKKNKQLTFDEPATAESTPLEEKVYEPVVGGEDMPMSNAELSAEVGQDEPLSEVQDEDVLASTEQEQTNTEPMDLDHSTPATDQPREAIVDVDAPSAVPEEAPEEFAFTTKKSKKDKKKAKKGTASMSNSWNESAETSEVPREAEISNETAGLGAAAVAGAIAAAALATESEPQTPAEEDDWAAFSTKKLKKDKKKAKKSGAPTPAIVEDKEIAPFDEVEDKTKSADSAAQQGLSDAAQQSKDLDVDLKPSNESAEPQPPAEEDEWAGFSLKKSKKDKKKAKKSGAPTPAIVSGEPAVVDDNLMSADTREQQEPVDLAKQSEVVDLDPVLPSEPVEPARASPRQDPSQDIDFAATLAAGLADSGFDPKMVIDDPVFHRRASPTGQAEADPEEVFSTTTSKRKKNKKSSDSRDLSREVSPAIGSSSVEDKAPADDVNDIINKSLDGAGFDPELIEKAMASNNTSSADIDNDQPEISFATTKRKKGKKAKKESASGTEWWQVSAPPEGQPDSQAAQTSEKELQTPAETATDDQKSQHGWLVQDELDIDAGDKAYREYKKKKRQQRKLKAAAQAGGLSDNPESAMDDTERSTVVSDSETGLSRATTKDKRPPQPLSPVLEKAAPTTSALSEPSVATTSPTSAKSSIVSSVFPGLERVKRRAPSVPAEEEPSQQARRSSSGSQSRALLHTSEVSQHLPVEVPRTPPPEHERRLSNSVSKDHASDLYKAAAGVAAISTGAVVASALDKKDTDAKESSRSMPADEPSWSFAALQDDKQHQPIRDSGYQEGKRASQQTERSSREIPEIHTSTSFDSLRQRRSLEPLRISTPSSPEKEWKLQTPKQRSGPPDRNSLEAHARTPSADTPLLPTSKNRTSYLFQSPPDILAEATDPFPQLSEARTPTHTSDHGAHSRPRASSRGSEPSPVSRTDGANDRSAFSPTSPRAPLDSIPEESHHARKRSKARNEVGGPEHIKAINRTETPQNIREKEQALSPNIRPSVTIPSGGSARSISNPLSTSDEVYNRLSWPAVDEEHETVNLDRRHASQPRNMPDPRSPSVMSNRSNASAGHFKSPQELRSYSRNSNQSNRSSTPSLRRISLSGDLRAASRRGLSDAGSAVGARSSPKTIPFEPPPTPPLNDDEIEGSASRAVDMNDDVFVSFTMNANDEKDADFPQQGYGDAQQQSQVSPTRPPSVRKRQSMHINELESRLDQLVAENRALQDAREAGGLQNGANGQSLQEMLNARDLQLQAKDAEINQIKAMLQPMQEELQRLTEMNNGLTEANRNLVDDTNGRYATLQAEHSQAHEQWQSTAAELEHMRSEHGRITSGMRDIVEAEIANALADKNAEILRLREQLDIAAEQIRALQVQIQGSKSSDFLIQRDEDYFDGACQKLCQHVQQWVLRFSKMSDNRVCRLSTELNDDKIEARLDNAILDGSDVDKLLGDRVRRRDVFMSVVMTMVWEYVFTRYLFGMDREQRQKLKALEKLLSEVGPPRAVAHWRATTLTLLAKRPQFDDQCSLDTEAVANEIFEVLCRLLPPPSASRSQLLTSLQKVLRIAVDLSIEMRTQRAEYIMLPPLQPEYDTNGDLVRKVYFNASLMNERSGFFSSNEELAAEHAVVKVVLFPLVVKKGDDVGEGEEEIVVCPAQVLVQNDNGKGKKVVRVMSGAMEIDDPIRSTRSRQSNRSLVSEAPGSVGF</sequence>
<feature type="compositionally biased region" description="Basic and acidic residues" evidence="2">
    <location>
        <begin position="197"/>
        <end position="206"/>
    </location>
</feature>
<feature type="compositionally biased region" description="Basic and acidic residues" evidence="2">
    <location>
        <begin position="2070"/>
        <end position="2080"/>
    </location>
</feature>
<feature type="compositionally biased region" description="Basic residues" evidence="2">
    <location>
        <begin position="2494"/>
        <end position="2503"/>
    </location>
</feature>
<feature type="coiled-coil region" evidence="1">
    <location>
        <begin position="4282"/>
        <end position="4309"/>
    </location>
</feature>
<feature type="compositionally biased region" description="Polar residues" evidence="2">
    <location>
        <begin position="3535"/>
        <end position="3548"/>
    </location>
</feature>
<feature type="compositionally biased region" description="Basic and acidic residues" evidence="2">
    <location>
        <begin position="2899"/>
        <end position="2908"/>
    </location>
</feature>
<feature type="compositionally biased region" description="Basic residues" evidence="2">
    <location>
        <begin position="1280"/>
        <end position="1290"/>
    </location>
</feature>
<feature type="compositionally biased region" description="Polar residues" evidence="2">
    <location>
        <begin position="3859"/>
        <end position="3868"/>
    </location>
</feature>
<feature type="compositionally biased region" description="Low complexity" evidence="2">
    <location>
        <begin position="2116"/>
        <end position="2127"/>
    </location>
</feature>
<feature type="compositionally biased region" description="Basic residues" evidence="2">
    <location>
        <begin position="3219"/>
        <end position="3230"/>
    </location>
</feature>
<feature type="compositionally biased region" description="Basic and acidic residues" evidence="2">
    <location>
        <begin position="2727"/>
        <end position="2737"/>
    </location>
</feature>
<feature type="compositionally biased region" description="Pro residues" evidence="2">
    <location>
        <begin position="1032"/>
        <end position="1042"/>
    </location>
</feature>
<feature type="compositionally biased region" description="Basic residues" evidence="2">
    <location>
        <begin position="2413"/>
        <end position="2424"/>
    </location>
</feature>
<protein>
    <recommendedName>
        <fullName evidence="5">Involucrin repeat protein</fullName>
    </recommendedName>
</protein>
<feature type="compositionally biased region" description="Basic and acidic residues" evidence="2">
    <location>
        <begin position="1967"/>
        <end position="1978"/>
    </location>
</feature>
<feature type="coiled-coil region" evidence="1">
    <location>
        <begin position="4196"/>
        <end position="4230"/>
    </location>
</feature>
<feature type="compositionally biased region" description="Basic residues" evidence="2">
    <location>
        <begin position="2943"/>
        <end position="2952"/>
    </location>
</feature>
<comment type="caution">
    <text evidence="3">The sequence shown here is derived from an EMBL/GenBank/DDBJ whole genome shotgun (WGS) entry which is preliminary data.</text>
</comment>
<feature type="compositionally biased region" description="Polar residues" evidence="2">
    <location>
        <begin position="1489"/>
        <end position="1504"/>
    </location>
</feature>
<feature type="compositionally biased region" description="Polar residues" evidence="2">
    <location>
        <begin position="2832"/>
        <end position="2844"/>
    </location>
</feature>
<feature type="compositionally biased region" description="Low complexity" evidence="2">
    <location>
        <begin position="4115"/>
        <end position="4126"/>
    </location>
</feature>
<feature type="compositionally biased region" description="Basic residues" evidence="2">
    <location>
        <begin position="1550"/>
        <end position="1560"/>
    </location>
</feature>
<evidence type="ECO:0000256" key="2">
    <source>
        <dbReference type="SAM" id="MobiDB-lite"/>
    </source>
</evidence>
<organism evidence="3 4">
    <name type="scientific">Pseudocercospora fuligena</name>
    <dbReference type="NCBI Taxonomy" id="685502"/>
    <lineage>
        <taxon>Eukaryota</taxon>
        <taxon>Fungi</taxon>
        <taxon>Dikarya</taxon>
        <taxon>Ascomycota</taxon>
        <taxon>Pezizomycotina</taxon>
        <taxon>Dothideomycetes</taxon>
        <taxon>Dothideomycetidae</taxon>
        <taxon>Mycosphaerellales</taxon>
        <taxon>Mycosphaerellaceae</taxon>
        <taxon>Pseudocercospora</taxon>
    </lineage>
</organism>
<feature type="region of interest" description="Disordered" evidence="2">
    <location>
        <begin position="3136"/>
        <end position="3302"/>
    </location>
</feature>
<feature type="compositionally biased region" description="Basic and acidic residues" evidence="2">
    <location>
        <begin position="1160"/>
        <end position="1171"/>
    </location>
</feature>
<dbReference type="Proteomes" id="UP000660729">
    <property type="component" value="Unassembled WGS sequence"/>
</dbReference>
<feature type="region of interest" description="Disordered" evidence="2">
    <location>
        <begin position="3684"/>
        <end position="4083"/>
    </location>
</feature>
<feature type="compositionally biased region" description="Basic and acidic residues" evidence="2">
    <location>
        <begin position="117"/>
        <end position="136"/>
    </location>
</feature>
<feature type="compositionally biased region" description="Low complexity" evidence="2">
    <location>
        <begin position="862"/>
        <end position="875"/>
    </location>
</feature>
<feature type="compositionally biased region" description="Basic and acidic residues" evidence="2">
    <location>
        <begin position="1863"/>
        <end position="1882"/>
    </location>
</feature>
<dbReference type="InterPro" id="IPR053268">
    <property type="entry name" value="Woronin_anchor"/>
</dbReference>
<feature type="compositionally biased region" description="Low complexity" evidence="2">
    <location>
        <begin position="1270"/>
        <end position="1279"/>
    </location>
</feature>
<feature type="compositionally biased region" description="Basic and acidic residues" evidence="2">
    <location>
        <begin position="1208"/>
        <end position="1230"/>
    </location>
</feature>
<feature type="region of interest" description="Disordered" evidence="2">
    <location>
        <begin position="709"/>
        <end position="993"/>
    </location>
</feature>
<feature type="region of interest" description="Disordered" evidence="2">
    <location>
        <begin position="1"/>
        <end position="143"/>
    </location>
</feature>
<feature type="compositionally biased region" description="Basic and acidic residues" evidence="2">
    <location>
        <begin position="1898"/>
        <end position="1911"/>
    </location>
</feature>
<feature type="compositionally biased region" description="Basic residues" evidence="2">
    <location>
        <begin position="2792"/>
        <end position="2803"/>
    </location>
</feature>
<feature type="region of interest" description="Disordered" evidence="2">
    <location>
        <begin position="1156"/>
        <end position="1176"/>
    </location>
</feature>
<dbReference type="EMBL" id="JABCIY010000124">
    <property type="protein sequence ID" value="KAF7192479.1"/>
    <property type="molecule type" value="Genomic_DNA"/>
</dbReference>
<feature type="compositionally biased region" description="Basic and acidic residues" evidence="2">
    <location>
        <begin position="2816"/>
        <end position="2831"/>
    </location>
</feature>
<feature type="region of interest" description="Disordered" evidence="2">
    <location>
        <begin position="1208"/>
        <end position="1251"/>
    </location>
</feature>
<feature type="compositionally biased region" description="Polar residues" evidence="2">
    <location>
        <begin position="2277"/>
        <end position="2288"/>
    </location>
</feature>
<feature type="compositionally biased region" description="Low complexity" evidence="2">
    <location>
        <begin position="810"/>
        <end position="827"/>
    </location>
</feature>
<feature type="compositionally biased region" description="Basic residues" evidence="2">
    <location>
        <begin position="2638"/>
        <end position="2648"/>
    </location>
</feature>
<feature type="compositionally biased region" description="Polar residues" evidence="2">
    <location>
        <begin position="2148"/>
        <end position="2160"/>
    </location>
</feature>
<feature type="compositionally biased region" description="Basic residues" evidence="2">
    <location>
        <begin position="3426"/>
        <end position="3435"/>
    </location>
</feature>
<evidence type="ECO:0008006" key="5">
    <source>
        <dbReference type="Google" id="ProtNLM"/>
    </source>
</evidence>
<name>A0A8H6VLI2_9PEZI</name>
<feature type="compositionally biased region" description="Low complexity" evidence="2">
    <location>
        <begin position="3615"/>
        <end position="3629"/>
    </location>
</feature>
<feature type="compositionally biased region" description="Basic and acidic residues" evidence="2">
    <location>
        <begin position="1377"/>
        <end position="1386"/>
    </location>
</feature>
<feature type="compositionally biased region" description="Basic residues" evidence="2">
    <location>
        <begin position="2877"/>
        <end position="2888"/>
    </location>
</feature>